<dbReference type="PROSITE" id="PS50089">
    <property type="entry name" value="ZF_RING_2"/>
    <property type="match status" value="1"/>
</dbReference>
<evidence type="ECO:0000256" key="8">
    <source>
        <dbReference type="ARBA" id="ARBA00023306"/>
    </source>
</evidence>
<keyword evidence="8" id="KW-0131">Cell cycle</keyword>
<dbReference type="CDD" id="cd16456">
    <property type="entry name" value="RING-H2_APC11"/>
    <property type="match status" value="1"/>
</dbReference>
<evidence type="ECO:0000313" key="11">
    <source>
        <dbReference type="EMBL" id="PVU88715.1"/>
    </source>
</evidence>
<sequence>MKIIVKSITAHAKWAWKTTTNDICGICRLDFEACCPDCLYPGQTCQIVEGACGHIFHVHCIDKWLNSENSQNLCPMDRLAWKKLQ</sequence>
<evidence type="ECO:0000256" key="5">
    <source>
        <dbReference type="ARBA" id="ARBA00022776"/>
    </source>
</evidence>
<protein>
    <recommendedName>
        <fullName evidence="1">Anaphase-promoting complex subunit 11</fullName>
    </recommendedName>
</protein>
<keyword evidence="12" id="KW-1185">Reference proteome</keyword>
<dbReference type="GO" id="GO:0005680">
    <property type="term" value="C:anaphase-promoting complex"/>
    <property type="evidence" value="ECO:0007669"/>
    <property type="project" value="InterPro"/>
</dbReference>
<dbReference type="InterPro" id="IPR051031">
    <property type="entry name" value="RING-box_E3_Ubiquitin_Ligase"/>
</dbReference>
<evidence type="ECO:0000256" key="1">
    <source>
        <dbReference type="ARBA" id="ARBA00013928"/>
    </source>
</evidence>
<comment type="caution">
    <text evidence="11">The sequence shown here is derived from an EMBL/GenBank/DDBJ whole genome shotgun (WGS) entry which is preliminary data.</text>
</comment>
<dbReference type="InterPro" id="IPR001841">
    <property type="entry name" value="Znf_RING"/>
</dbReference>
<dbReference type="Gene3D" id="3.30.40.10">
    <property type="entry name" value="Zinc/RING finger domain, C3HC4 (zinc finger)"/>
    <property type="match status" value="1"/>
</dbReference>
<evidence type="ECO:0000256" key="6">
    <source>
        <dbReference type="ARBA" id="ARBA00022786"/>
    </source>
</evidence>
<evidence type="ECO:0000256" key="4">
    <source>
        <dbReference type="ARBA" id="ARBA00022771"/>
    </source>
</evidence>
<dbReference type="GO" id="GO:0061630">
    <property type="term" value="F:ubiquitin protein ligase activity"/>
    <property type="evidence" value="ECO:0007669"/>
    <property type="project" value="InterPro"/>
</dbReference>
<name>A0A2T9Y8R7_9FUNG</name>
<dbReference type="SUPFAM" id="SSF57850">
    <property type="entry name" value="RING/U-box"/>
    <property type="match status" value="1"/>
</dbReference>
<feature type="domain" description="RING-type" evidence="10">
    <location>
        <begin position="35"/>
        <end position="78"/>
    </location>
</feature>
<dbReference type="GO" id="GO:0031145">
    <property type="term" value="P:anaphase-promoting complex-dependent catabolic process"/>
    <property type="evidence" value="ECO:0007669"/>
    <property type="project" value="InterPro"/>
</dbReference>
<evidence type="ECO:0000259" key="10">
    <source>
        <dbReference type="PROSITE" id="PS50089"/>
    </source>
</evidence>
<dbReference type="GO" id="GO:0008270">
    <property type="term" value="F:zinc ion binding"/>
    <property type="evidence" value="ECO:0007669"/>
    <property type="project" value="UniProtKB-KW"/>
</dbReference>
<dbReference type="PANTHER" id="PTHR11210">
    <property type="entry name" value="RING BOX"/>
    <property type="match status" value="1"/>
</dbReference>
<dbReference type="Proteomes" id="UP000245699">
    <property type="component" value="Unassembled WGS sequence"/>
</dbReference>
<dbReference type="Pfam" id="PF12861">
    <property type="entry name" value="zf-ANAPC11"/>
    <property type="match status" value="1"/>
</dbReference>
<evidence type="ECO:0000256" key="9">
    <source>
        <dbReference type="PROSITE-ProRule" id="PRU00175"/>
    </source>
</evidence>
<dbReference type="InterPro" id="IPR024991">
    <property type="entry name" value="RING-H2_APC11"/>
</dbReference>
<dbReference type="EMBL" id="MBFT01000604">
    <property type="protein sequence ID" value="PVU88715.1"/>
    <property type="molecule type" value="Genomic_DNA"/>
</dbReference>
<reference evidence="11 12" key="1">
    <citation type="journal article" date="2018" name="MBio">
        <title>Comparative Genomics Reveals the Core Gene Toolbox for the Fungus-Insect Symbiosis.</title>
        <authorList>
            <person name="Wang Y."/>
            <person name="Stata M."/>
            <person name="Wang W."/>
            <person name="Stajich J.E."/>
            <person name="White M.M."/>
            <person name="Moncalvo J.M."/>
        </authorList>
    </citation>
    <scope>NUCLEOTIDE SEQUENCE [LARGE SCALE GENOMIC DNA]</scope>
    <source>
        <strain evidence="11 12">AUS-77-4</strain>
    </source>
</reference>
<accession>A0A2T9Y8R7</accession>
<organism evidence="11 12">
    <name type="scientific">Furculomyces boomerangus</name>
    <dbReference type="NCBI Taxonomy" id="61424"/>
    <lineage>
        <taxon>Eukaryota</taxon>
        <taxon>Fungi</taxon>
        <taxon>Fungi incertae sedis</taxon>
        <taxon>Zoopagomycota</taxon>
        <taxon>Kickxellomycotina</taxon>
        <taxon>Harpellomycetes</taxon>
        <taxon>Harpellales</taxon>
        <taxon>Harpellaceae</taxon>
        <taxon>Furculomyces</taxon>
    </lineage>
</organism>
<keyword evidence="4 9" id="KW-0863">Zinc-finger</keyword>
<dbReference type="InterPro" id="IPR013083">
    <property type="entry name" value="Znf_RING/FYVE/PHD"/>
</dbReference>
<keyword evidence="3" id="KW-0479">Metal-binding</keyword>
<evidence type="ECO:0000256" key="2">
    <source>
        <dbReference type="ARBA" id="ARBA00022618"/>
    </source>
</evidence>
<gene>
    <name evidence="11" type="ORF">BB559_005450</name>
</gene>
<evidence type="ECO:0000256" key="3">
    <source>
        <dbReference type="ARBA" id="ARBA00022723"/>
    </source>
</evidence>
<dbReference type="GO" id="GO:0051301">
    <property type="term" value="P:cell division"/>
    <property type="evidence" value="ECO:0007669"/>
    <property type="project" value="UniProtKB-KW"/>
</dbReference>
<dbReference type="OrthoDB" id="1681166at2759"/>
<keyword evidence="2" id="KW-0132">Cell division</keyword>
<dbReference type="STRING" id="61424.A0A2T9Y8R7"/>
<keyword evidence="7" id="KW-0862">Zinc</keyword>
<proteinExistence type="predicted"/>
<evidence type="ECO:0000313" key="12">
    <source>
        <dbReference type="Proteomes" id="UP000245699"/>
    </source>
</evidence>
<keyword evidence="6" id="KW-0833">Ubl conjugation pathway</keyword>
<keyword evidence="5" id="KW-0498">Mitosis</keyword>
<evidence type="ECO:0000256" key="7">
    <source>
        <dbReference type="ARBA" id="ARBA00022833"/>
    </source>
</evidence>
<dbReference type="GO" id="GO:0097602">
    <property type="term" value="F:cullin family protein binding"/>
    <property type="evidence" value="ECO:0007669"/>
    <property type="project" value="InterPro"/>
</dbReference>
<dbReference type="AlphaFoldDB" id="A0A2T9Y8R7"/>